<evidence type="ECO:0000256" key="2">
    <source>
        <dbReference type="ARBA" id="ARBA00022598"/>
    </source>
</evidence>
<dbReference type="InterPro" id="IPR020845">
    <property type="entry name" value="AMP-binding_CS"/>
</dbReference>
<accession>A0A8J5XBG7</accession>
<dbReference type="GO" id="GO:0005886">
    <property type="term" value="C:plasma membrane"/>
    <property type="evidence" value="ECO:0007669"/>
    <property type="project" value="TreeGrafter"/>
</dbReference>
<dbReference type="OrthoDB" id="288590at2759"/>
<evidence type="ECO:0000256" key="3">
    <source>
        <dbReference type="ARBA" id="ARBA00022741"/>
    </source>
</evidence>
<evidence type="ECO:0000259" key="5">
    <source>
        <dbReference type="Pfam" id="PF00501"/>
    </source>
</evidence>
<feature type="domain" description="AMP-dependent synthetase/ligase" evidence="5">
    <location>
        <begin position="63"/>
        <end position="419"/>
    </location>
</feature>
<gene>
    <name evidence="6" type="ORF">KFE25_003623</name>
</gene>
<keyword evidence="7" id="KW-1185">Reference proteome</keyword>
<dbReference type="GO" id="GO:0005324">
    <property type="term" value="F:long-chain fatty acid transmembrane transporter activity"/>
    <property type="evidence" value="ECO:0007669"/>
    <property type="project" value="TreeGrafter"/>
</dbReference>
<keyword evidence="3" id="KW-0547">Nucleotide-binding</keyword>
<dbReference type="PROSITE" id="PS00455">
    <property type="entry name" value="AMP_BINDING"/>
    <property type="match status" value="1"/>
</dbReference>
<comment type="similarity">
    <text evidence="1">Belongs to the ATP-dependent AMP-binding enzyme family.</text>
</comment>
<sequence length="707" mass="73736">MAAGMDGHAIPKYRWGPLRVLELVRALLELLWLLVCIRLKSASVRATAGAVAPPWAGMADELATRAAQTPDARALVSTASGEALTFRELDELSNQVAHWLIVAGICPGDVVPIVRCGCPRYVALWLGVAKARATAALINAQLRGGALLHALRVALDGTPSARHLIVCDRDALDELARAGVRSVFPDAALFEYACARCALAGGGGAIGESGGAARATSDGVDGALDLERLLCAQPSRAPDAGGGTGDARAAGGALALIYTSGTTGLPKASRFSHLRCWMAGKAAHVLCRLGPTDRLYCALPLHHASGGMLAVSAAILSGACLLIPERFSASSFLDDCALHGATAVQYIGEMARYVVASERDGGAAGGKAGRGARAERGLRVRVALGNGLQPRLWEPFRAALGGARIVEFYASTEGNVNLFNNTGRTGAVGIVPSFVPFAIYPILLARVGGGAALAERERADVERADAPGAERDAADDGAGASLALTRDARGLCIPCAPHEPGQLLGLIRADDPLRAFDGYTDERATASKVARGVRRAGDAWFASGDLLARDRFGFYFWVDRAGDTFRWKGENASTAEVAGALALADGIADATVFGARVPGCEGRAGMAAIELHASAHGRLDGAALFRHCEAELPPYARPLFVRVLRADRGGLALTGTFKHQKGALEAAGWDLAMADGDTLLVRDDALRTFTPLTAGLARDLELGRMRV</sequence>
<dbReference type="GO" id="GO:0044539">
    <property type="term" value="P:long-chain fatty acid import into cell"/>
    <property type="evidence" value="ECO:0007669"/>
    <property type="project" value="TreeGrafter"/>
</dbReference>
<dbReference type="AlphaFoldDB" id="A0A8J5XBG7"/>
<dbReference type="SUPFAM" id="SSF56801">
    <property type="entry name" value="Acetyl-CoA synthetase-like"/>
    <property type="match status" value="1"/>
</dbReference>
<organism evidence="6 7">
    <name type="scientific">Diacronema lutheri</name>
    <name type="common">Unicellular marine alga</name>
    <name type="synonym">Monochrysis lutheri</name>
    <dbReference type="NCBI Taxonomy" id="2081491"/>
    <lineage>
        <taxon>Eukaryota</taxon>
        <taxon>Haptista</taxon>
        <taxon>Haptophyta</taxon>
        <taxon>Pavlovophyceae</taxon>
        <taxon>Pavlovales</taxon>
        <taxon>Pavlovaceae</taxon>
        <taxon>Diacronema</taxon>
    </lineage>
</organism>
<evidence type="ECO:0000313" key="7">
    <source>
        <dbReference type="Proteomes" id="UP000751190"/>
    </source>
</evidence>
<dbReference type="Pfam" id="PF00501">
    <property type="entry name" value="AMP-binding"/>
    <property type="match status" value="1"/>
</dbReference>
<dbReference type="InterPro" id="IPR000873">
    <property type="entry name" value="AMP-dep_synth/lig_dom"/>
</dbReference>
<keyword evidence="2" id="KW-0436">Ligase</keyword>
<evidence type="ECO:0000256" key="1">
    <source>
        <dbReference type="ARBA" id="ARBA00006432"/>
    </source>
</evidence>
<dbReference type="EMBL" id="JAGTXO010000028">
    <property type="protein sequence ID" value="KAG8461054.1"/>
    <property type="molecule type" value="Genomic_DNA"/>
</dbReference>
<dbReference type="OMA" id="VWRQFLD"/>
<protein>
    <recommendedName>
        <fullName evidence="5">AMP-dependent synthetase/ligase domain-containing protein</fullName>
    </recommendedName>
</protein>
<evidence type="ECO:0000256" key="4">
    <source>
        <dbReference type="ARBA" id="ARBA00022840"/>
    </source>
</evidence>
<dbReference type="GO" id="GO:0005524">
    <property type="term" value="F:ATP binding"/>
    <property type="evidence" value="ECO:0007669"/>
    <property type="project" value="UniProtKB-KW"/>
</dbReference>
<evidence type="ECO:0000313" key="6">
    <source>
        <dbReference type="EMBL" id="KAG8461054.1"/>
    </source>
</evidence>
<reference evidence="6" key="1">
    <citation type="submission" date="2021-05" db="EMBL/GenBank/DDBJ databases">
        <title>The genome of the haptophyte Pavlova lutheri (Diacronema luteri, Pavlovales) - a model for lipid biosynthesis in eukaryotic algae.</title>
        <authorList>
            <person name="Hulatt C.J."/>
            <person name="Posewitz M.C."/>
        </authorList>
    </citation>
    <scope>NUCLEOTIDE SEQUENCE</scope>
    <source>
        <strain evidence="6">NIVA-4/92</strain>
    </source>
</reference>
<dbReference type="Gene3D" id="3.40.50.12780">
    <property type="entry name" value="N-terminal domain of ligase-like"/>
    <property type="match status" value="1"/>
</dbReference>
<dbReference type="Proteomes" id="UP000751190">
    <property type="component" value="Unassembled WGS sequence"/>
</dbReference>
<dbReference type="PANTHER" id="PTHR43107">
    <property type="entry name" value="LONG-CHAIN FATTY ACID TRANSPORT PROTEIN"/>
    <property type="match status" value="1"/>
</dbReference>
<dbReference type="InterPro" id="IPR042099">
    <property type="entry name" value="ANL_N_sf"/>
</dbReference>
<comment type="caution">
    <text evidence="6">The sequence shown here is derived from an EMBL/GenBank/DDBJ whole genome shotgun (WGS) entry which is preliminary data.</text>
</comment>
<dbReference type="PANTHER" id="PTHR43107:SF15">
    <property type="entry name" value="FATTY ACID TRANSPORT PROTEIN 3, ISOFORM A"/>
    <property type="match status" value="1"/>
</dbReference>
<dbReference type="Gene3D" id="3.30.300.30">
    <property type="match status" value="1"/>
</dbReference>
<dbReference type="InterPro" id="IPR045851">
    <property type="entry name" value="AMP-bd_C_sf"/>
</dbReference>
<proteinExistence type="inferred from homology"/>
<dbReference type="GO" id="GO:0004467">
    <property type="term" value="F:long-chain fatty acid-CoA ligase activity"/>
    <property type="evidence" value="ECO:0007669"/>
    <property type="project" value="TreeGrafter"/>
</dbReference>
<keyword evidence="4" id="KW-0067">ATP-binding</keyword>
<name>A0A8J5XBG7_DIALT</name>